<dbReference type="InterPro" id="IPR031107">
    <property type="entry name" value="Small_HSP"/>
</dbReference>
<dbReference type="PANTHER" id="PTHR11527">
    <property type="entry name" value="HEAT-SHOCK PROTEIN 20 FAMILY MEMBER"/>
    <property type="match status" value="1"/>
</dbReference>
<name>A0A538S8G0_UNCEI</name>
<dbReference type="AlphaFoldDB" id="A0A538S8G0"/>
<dbReference type="EMBL" id="VBOS01000519">
    <property type="protein sequence ID" value="TMQ47663.1"/>
    <property type="molecule type" value="Genomic_DNA"/>
</dbReference>
<dbReference type="Gene3D" id="2.60.40.790">
    <property type="match status" value="1"/>
</dbReference>
<dbReference type="SUPFAM" id="SSF49764">
    <property type="entry name" value="HSP20-like chaperones"/>
    <property type="match status" value="1"/>
</dbReference>
<evidence type="ECO:0000313" key="4">
    <source>
        <dbReference type="EMBL" id="TMQ47663.1"/>
    </source>
</evidence>
<dbReference type="Proteomes" id="UP000317716">
    <property type="component" value="Unassembled WGS sequence"/>
</dbReference>
<evidence type="ECO:0000256" key="1">
    <source>
        <dbReference type="PROSITE-ProRule" id="PRU00285"/>
    </source>
</evidence>
<comment type="similarity">
    <text evidence="1 2">Belongs to the small heat shock protein (HSP20) family.</text>
</comment>
<proteinExistence type="inferred from homology"/>
<accession>A0A538S8G0</accession>
<protein>
    <submittedName>
        <fullName evidence="4">Hsp20/alpha crystallin family protein</fullName>
    </submittedName>
</protein>
<dbReference type="Pfam" id="PF00011">
    <property type="entry name" value="HSP20"/>
    <property type="match status" value="1"/>
</dbReference>
<evidence type="ECO:0000256" key="2">
    <source>
        <dbReference type="RuleBase" id="RU003616"/>
    </source>
</evidence>
<comment type="caution">
    <text evidence="4">The sequence shown here is derived from an EMBL/GenBank/DDBJ whole genome shotgun (WGS) entry which is preliminary data.</text>
</comment>
<dbReference type="InterPro" id="IPR008978">
    <property type="entry name" value="HSP20-like_chaperone"/>
</dbReference>
<dbReference type="InterPro" id="IPR002068">
    <property type="entry name" value="A-crystallin/Hsp20_dom"/>
</dbReference>
<evidence type="ECO:0000259" key="3">
    <source>
        <dbReference type="PROSITE" id="PS01031"/>
    </source>
</evidence>
<feature type="domain" description="SHSP" evidence="3">
    <location>
        <begin position="33"/>
        <end position="147"/>
    </location>
</feature>
<dbReference type="PROSITE" id="PS01031">
    <property type="entry name" value="SHSP"/>
    <property type="match status" value="1"/>
</dbReference>
<reference evidence="4 5" key="1">
    <citation type="journal article" date="2019" name="Nat. Microbiol.">
        <title>Mediterranean grassland soil C-N compound turnover is dependent on rainfall and depth, and is mediated by genomically divergent microorganisms.</title>
        <authorList>
            <person name="Diamond S."/>
            <person name="Andeer P.F."/>
            <person name="Li Z."/>
            <person name="Crits-Christoph A."/>
            <person name="Burstein D."/>
            <person name="Anantharaman K."/>
            <person name="Lane K.R."/>
            <person name="Thomas B.C."/>
            <person name="Pan C."/>
            <person name="Northen T.R."/>
            <person name="Banfield J.F."/>
        </authorList>
    </citation>
    <scope>NUCLEOTIDE SEQUENCE [LARGE SCALE GENOMIC DNA]</scope>
    <source>
        <strain evidence="4">WS_2</strain>
    </source>
</reference>
<sequence>MARDPEDPIESIQREVERMFRDLVYHGHPASHFGEPTWKPQADLVVSRRAARVLLELAGVPLESVRVTLRGRTLEVSGRRNPPQEPSDAHYHRAEIYFGEFKRTIELPWEAEEGTVEARYRNGMLELHLKPVRAPSATDVTVEHRQSR</sequence>
<organism evidence="4 5">
    <name type="scientific">Eiseniibacteriota bacterium</name>
    <dbReference type="NCBI Taxonomy" id="2212470"/>
    <lineage>
        <taxon>Bacteria</taxon>
        <taxon>Candidatus Eiseniibacteriota</taxon>
    </lineage>
</organism>
<evidence type="ECO:0000313" key="5">
    <source>
        <dbReference type="Proteomes" id="UP000317716"/>
    </source>
</evidence>
<gene>
    <name evidence="4" type="ORF">E6K72_13805</name>
</gene>
<dbReference type="CDD" id="cd06464">
    <property type="entry name" value="ACD_sHsps-like"/>
    <property type="match status" value="1"/>
</dbReference>